<evidence type="ECO:0000256" key="7">
    <source>
        <dbReference type="SAM" id="MobiDB-lite"/>
    </source>
</evidence>
<dbReference type="PANTHER" id="PTHR33841">
    <property type="entry name" value="DNA METHYLTRANSFERASE YEEA-RELATED"/>
    <property type="match status" value="1"/>
</dbReference>
<evidence type="ECO:0000256" key="1">
    <source>
        <dbReference type="ARBA" id="ARBA00011900"/>
    </source>
</evidence>
<name>A0A926USB0_9CYAN</name>
<dbReference type="GO" id="GO:0009007">
    <property type="term" value="F:site-specific DNA-methyltransferase (adenine-specific) activity"/>
    <property type="evidence" value="ECO:0007669"/>
    <property type="project" value="UniProtKB-EC"/>
</dbReference>
<dbReference type="GO" id="GO:0032259">
    <property type="term" value="P:methylation"/>
    <property type="evidence" value="ECO:0007669"/>
    <property type="project" value="UniProtKB-KW"/>
</dbReference>
<evidence type="ECO:0000256" key="2">
    <source>
        <dbReference type="ARBA" id="ARBA00022603"/>
    </source>
</evidence>
<dbReference type="PANTHER" id="PTHR33841:SF1">
    <property type="entry name" value="DNA METHYLTRANSFERASE A"/>
    <property type="match status" value="1"/>
</dbReference>
<dbReference type="AlphaFoldDB" id="A0A926USB0"/>
<accession>A0A926USB0</accession>
<feature type="domain" description="Type II methyltransferase M.TaqI-like" evidence="8">
    <location>
        <begin position="495"/>
        <end position="715"/>
    </location>
</feature>
<protein>
    <recommendedName>
        <fullName evidence="1">site-specific DNA-methyltransferase (adenine-specific)</fullName>
        <ecNumber evidence="1">2.1.1.72</ecNumber>
    </recommendedName>
</protein>
<evidence type="ECO:0000256" key="5">
    <source>
        <dbReference type="ARBA" id="ARBA00047942"/>
    </source>
</evidence>
<dbReference type="EC" id="2.1.1.72" evidence="1"/>
<keyword evidence="2" id="KW-0489">Methyltransferase</keyword>
<dbReference type="Pfam" id="PF07669">
    <property type="entry name" value="Eco57I"/>
    <property type="match status" value="2"/>
</dbReference>
<comment type="caution">
    <text evidence="9">The sequence shown here is derived from an EMBL/GenBank/DDBJ whole genome shotgun (WGS) entry which is preliminary data.</text>
</comment>
<keyword evidence="9" id="KW-0067">ATP-binding</keyword>
<evidence type="ECO:0000313" key="9">
    <source>
        <dbReference type="EMBL" id="MBD2150179.1"/>
    </source>
</evidence>
<keyword evidence="9" id="KW-0547">Nucleotide-binding</keyword>
<dbReference type="SUPFAM" id="SSF53335">
    <property type="entry name" value="S-adenosyl-L-methionine-dependent methyltransferases"/>
    <property type="match status" value="1"/>
</dbReference>
<evidence type="ECO:0000256" key="4">
    <source>
        <dbReference type="ARBA" id="ARBA00022691"/>
    </source>
</evidence>
<keyword evidence="3" id="KW-0808">Transferase</keyword>
<dbReference type="InterPro" id="IPR050953">
    <property type="entry name" value="N4_N6_ade-DNA_methylase"/>
</dbReference>
<reference evidence="9" key="1">
    <citation type="journal article" date="2015" name="ISME J.">
        <title>Draft Genome Sequence of Streptomyces incarnatus NRRL8089, which Produces the Nucleoside Antibiotic Sinefungin.</title>
        <authorList>
            <person name="Oshima K."/>
            <person name="Hattori M."/>
            <person name="Shimizu H."/>
            <person name="Fukuda K."/>
            <person name="Nemoto M."/>
            <person name="Inagaki K."/>
            <person name="Tamura T."/>
        </authorList>
    </citation>
    <scope>NUCLEOTIDE SEQUENCE</scope>
    <source>
        <strain evidence="9">FACHB-1277</strain>
    </source>
</reference>
<keyword evidence="4" id="KW-0949">S-adenosyl-L-methionine</keyword>
<feature type="domain" description="Type II methyltransferase M.TaqI-like" evidence="8">
    <location>
        <begin position="743"/>
        <end position="831"/>
    </location>
</feature>
<dbReference type="PRINTS" id="PR00507">
    <property type="entry name" value="N12N6MTFRASE"/>
</dbReference>
<dbReference type="EMBL" id="JACJPY010000020">
    <property type="protein sequence ID" value="MBD2150179.1"/>
    <property type="molecule type" value="Genomic_DNA"/>
</dbReference>
<dbReference type="InterPro" id="IPR029063">
    <property type="entry name" value="SAM-dependent_MTases_sf"/>
</dbReference>
<dbReference type="RefSeq" id="WP_190350544.1">
    <property type="nucleotide sequence ID" value="NZ_JACJPY010000020.1"/>
</dbReference>
<reference evidence="9" key="2">
    <citation type="submission" date="2020-08" db="EMBL/GenBank/DDBJ databases">
        <authorList>
            <person name="Chen M."/>
            <person name="Teng W."/>
            <person name="Zhao L."/>
            <person name="Hu C."/>
            <person name="Zhou Y."/>
            <person name="Han B."/>
            <person name="Song L."/>
            <person name="Shu W."/>
        </authorList>
    </citation>
    <scope>NUCLEOTIDE SEQUENCE</scope>
    <source>
        <strain evidence="9">FACHB-1277</strain>
    </source>
</reference>
<proteinExistence type="predicted"/>
<dbReference type="Gene3D" id="3.40.50.150">
    <property type="entry name" value="Vaccinia Virus protein VP39"/>
    <property type="match status" value="1"/>
</dbReference>
<gene>
    <name evidence="9" type="ORF">H6F44_08615</name>
</gene>
<evidence type="ECO:0000256" key="3">
    <source>
        <dbReference type="ARBA" id="ARBA00022679"/>
    </source>
</evidence>
<dbReference type="Proteomes" id="UP000631421">
    <property type="component" value="Unassembled WGS sequence"/>
</dbReference>
<feature type="region of interest" description="Disordered" evidence="7">
    <location>
        <begin position="435"/>
        <end position="464"/>
    </location>
</feature>
<organism evidence="9 10">
    <name type="scientific">Pseudanabaena cinerea FACHB-1277</name>
    <dbReference type="NCBI Taxonomy" id="2949581"/>
    <lineage>
        <taxon>Bacteria</taxon>
        <taxon>Bacillati</taxon>
        <taxon>Cyanobacteriota</taxon>
        <taxon>Cyanophyceae</taxon>
        <taxon>Pseudanabaenales</taxon>
        <taxon>Pseudanabaenaceae</taxon>
        <taxon>Pseudanabaena</taxon>
        <taxon>Pseudanabaena cinerea</taxon>
    </lineage>
</organism>
<keyword evidence="10" id="KW-1185">Reference proteome</keyword>
<dbReference type="InterPro" id="IPR011639">
    <property type="entry name" value="MethylTrfase_TaqI-like_dom"/>
</dbReference>
<feature type="region of interest" description="Disordered" evidence="7">
    <location>
        <begin position="1119"/>
        <end position="1154"/>
    </location>
</feature>
<dbReference type="GO" id="GO:0006304">
    <property type="term" value="P:DNA modification"/>
    <property type="evidence" value="ECO:0007669"/>
    <property type="project" value="InterPro"/>
</dbReference>
<keyword evidence="6" id="KW-0175">Coiled coil</keyword>
<evidence type="ECO:0000259" key="8">
    <source>
        <dbReference type="Pfam" id="PF07669"/>
    </source>
</evidence>
<dbReference type="GO" id="GO:0003676">
    <property type="term" value="F:nucleic acid binding"/>
    <property type="evidence" value="ECO:0007669"/>
    <property type="project" value="InterPro"/>
</dbReference>
<evidence type="ECO:0000256" key="6">
    <source>
        <dbReference type="SAM" id="Coils"/>
    </source>
</evidence>
<dbReference type="GO" id="GO:0005524">
    <property type="term" value="F:ATP binding"/>
    <property type="evidence" value="ECO:0007669"/>
    <property type="project" value="UniProtKB-KW"/>
</dbReference>
<feature type="coiled-coil region" evidence="6">
    <location>
        <begin position="600"/>
        <end position="627"/>
    </location>
</feature>
<dbReference type="PROSITE" id="PS00092">
    <property type="entry name" value="N6_MTASE"/>
    <property type="match status" value="1"/>
</dbReference>
<evidence type="ECO:0000313" key="10">
    <source>
        <dbReference type="Proteomes" id="UP000631421"/>
    </source>
</evidence>
<dbReference type="InterPro" id="IPR002052">
    <property type="entry name" value="DNA_methylase_N6_adenine_CS"/>
</dbReference>
<sequence>MAINLKKSRQYLQDFDFSSLFIEELGWSNPPSGGAIAFKCDGKTFYRRGVAELAGVLVLEVTAEDGEIPDGKVRANVHKEICKLALENLVIFLDGDRQKSLWYWVKREGTKQYRRDHLYVKGQSGDLFLSKLGALVVDISDWDKGTVSVITAARRLRDSFDIDRVTKKFFSEFQDLHGDFLELIENIELESDRRWYASILLNRLMFVYFLQRKYFLDNGDELYLQNKLKVSKQTGDDCFYREFLQPLFFEGFGKPEGDRADDVKKKIGKIRYLNGGLFLPHGLEKQYPNISISDRAFEQVLDLFSRYSWNLDDTPEGKDDEINPDVLGYIFEKYINQKEFGAYYTRPEITEYLCDRTINKLILDKVAGKADSNLNELLLRLDANLCDRLLNHILPNLTLLDPACGSGAFLVAAMKTLIGVYATVVSQARRFVEDPHPLAPSPKKGEGEQDPESSLTPLSPLGRGAGGEGLKKWLDEANSHPSLDYYIKKRIITDNLYGVDIMQEATEIAKLRLFLALVASAKKVDELEPLPNIDFNIMAGNSLIGLIRVNADAFAKGSQGTLENQWTSDLYNQILNEKNRDIALYKKHSFLSDSQRNPDHRSQESSVAELRNQIEKLNTESQVKLNDLLLNEFSSNLKIKFEEAQLTGKPIKRVLNINDINVLEPFHWGYHFDRVFERGGFDAIIANPPWEIFKPQAKEFFAHHSELVTKNKMDIKTFEKEQKKLLESPDVAIAWLEYQSKFPYVSSYFRSAEDYKNQISIVNGKKAGTDINLYKLFLERCYHLLRKGGECGIVIPSGIYTDLGTKQLREMLFSETEITGLFCFENRKAIFEGVDSRFKFIILTFEKGSKTESFPTRFMRHDVTELANFPTPDDIRLDIPLIRKLSPDSLSIMEFKGEIEYQIMNKIAKHPTFDADNSLYKNLKFSREIAPDLDREYIKDEPAKNLLPLLEGKMIHQFNAYFNPEVRFWMSEKDARKTILGKNADIGQKLDYQVYRLGFRKIARNTDIRTMISTVIPPKLCIENLQTVNMVDAKGDLITSYAEILILCSIWNSFVYDFLLRMKVTANINFFFVYNTQVPRLQKGDKWFDAIVTRAAKLICTTPEFDELAKEVGLAPKAPHPLAPSPKTGEGGQESSLTPLSPLGRGAGGEGNYGVTNEIERGKLRAELDGIIAHIYGLTEEEFQYILTTFPIVPDPVKLNALNAYRDVRTGLIKGHL</sequence>
<comment type="catalytic activity">
    <reaction evidence="5">
        <text>a 2'-deoxyadenosine in DNA + S-adenosyl-L-methionine = an N(6)-methyl-2'-deoxyadenosine in DNA + S-adenosyl-L-homocysteine + H(+)</text>
        <dbReference type="Rhea" id="RHEA:15197"/>
        <dbReference type="Rhea" id="RHEA-COMP:12418"/>
        <dbReference type="Rhea" id="RHEA-COMP:12419"/>
        <dbReference type="ChEBI" id="CHEBI:15378"/>
        <dbReference type="ChEBI" id="CHEBI:57856"/>
        <dbReference type="ChEBI" id="CHEBI:59789"/>
        <dbReference type="ChEBI" id="CHEBI:90615"/>
        <dbReference type="ChEBI" id="CHEBI:90616"/>
        <dbReference type="EC" id="2.1.1.72"/>
    </reaction>
</comment>